<dbReference type="AlphaFoldDB" id="A0AAD4X550"/>
<dbReference type="Proteomes" id="UP001202328">
    <property type="component" value="Unassembled WGS sequence"/>
</dbReference>
<protein>
    <submittedName>
        <fullName evidence="1">Uncharacterized protein</fullName>
    </submittedName>
</protein>
<gene>
    <name evidence="1" type="ORF">MKW98_022432</name>
</gene>
<comment type="caution">
    <text evidence="1">The sequence shown here is derived from an EMBL/GenBank/DDBJ whole genome shotgun (WGS) entry which is preliminary data.</text>
</comment>
<reference evidence="1" key="1">
    <citation type="submission" date="2022-04" db="EMBL/GenBank/DDBJ databases">
        <title>A functionally conserved STORR gene fusion in Papaver species that diverged 16.8 million years ago.</title>
        <authorList>
            <person name="Catania T."/>
        </authorList>
    </citation>
    <scope>NUCLEOTIDE SEQUENCE</scope>
    <source>
        <strain evidence="1">S-188037</strain>
    </source>
</reference>
<sequence length="159" mass="18152">MFHYHSNNAANTLEHTLGVSSSNSISASRTNTLSQTEDEIDDKVNIHITLNKKLGNYCDKEISREICKDLLINLNHSSSQALVLDNQYDGFDKYDEDTYDENWIAEEEKGTISMDSISVYGATDPADYNQFRQEVEDVRLLMTRTWLLGGDWNVVLYNS</sequence>
<proteinExistence type="predicted"/>
<organism evidence="1 2">
    <name type="scientific">Papaver atlanticum</name>
    <dbReference type="NCBI Taxonomy" id="357466"/>
    <lineage>
        <taxon>Eukaryota</taxon>
        <taxon>Viridiplantae</taxon>
        <taxon>Streptophyta</taxon>
        <taxon>Embryophyta</taxon>
        <taxon>Tracheophyta</taxon>
        <taxon>Spermatophyta</taxon>
        <taxon>Magnoliopsida</taxon>
        <taxon>Ranunculales</taxon>
        <taxon>Papaveraceae</taxon>
        <taxon>Papaveroideae</taxon>
        <taxon>Papaver</taxon>
    </lineage>
</organism>
<dbReference type="EMBL" id="JAJJMB010016419">
    <property type="protein sequence ID" value="KAI3847299.1"/>
    <property type="molecule type" value="Genomic_DNA"/>
</dbReference>
<accession>A0AAD4X550</accession>
<keyword evidence="2" id="KW-1185">Reference proteome</keyword>
<name>A0AAD4X550_9MAGN</name>
<evidence type="ECO:0000313" key="1">
    <source>
        <dbReference type="EMBL" id="KAI3847299.1"/>
    </source>
</evidence>
<evidence type="ECO:0000313" key="2">
    <source>
        <dbReference type="Proteomes" id="UP001202328"/>
    </source>
</evidence>